<proteinExistence type="predicted"/>
<gene>
    <name evidence="1" type="ORF">SAMN02745784_02874</name>
</gene>
<dbReference type="Gene3D" id="3.30.2310.20">
    <property type="entry name" value="RelE-like"/>
    <property type="match status" value="1"/>
</dbReference>
<evidence type="ECO:0000313" key="2">
    <source>
        <dbReference type="Proteomes" id="UP000184114"/>
    </source>
</evidence>
<dbReference type="SUPFAM" id="SSF143011">
    <property type="entry name" value="RelE-like"/>
    <property type="match status" value="1"/>
</dbReference>
<sequence length="110" mass="12776">MIVVIKNKKLEKIINDRNKLIRKYGPENAKLIIRRLNELKAADSLGIIVEYRIGRCHSLSGDLNGKYALDLDHPDRLIIKPVFEANTDFSKLDLYEVKEVIIEEVKDYHD</sequence>
<organism evidence="1 2">
    <name type="scientific">Tissierella praeacuta DSM 18095</name>
    <dbReference type="NCBI Taxonomy" id="1123404"/>
    <lineage>
        <taxon>Bacteria</taxon>
        <taxon>Bacillati</taxon>
        <taxon>Bacillota</taxon>
        <taxon>Tissierellia</taxon>
        <taxon>Tissierellales</taxon>
        <taxon>Tissierellaceae</taxon>
        <taxon>Tissierella</taxon>
    </lineage>
</organism>
<reference evidence="2" key="1">
    <citation type="submission" date="2016-11" db="EMBL/GenBank/DDBJ databases">
        <authorList>
            <person name="Varghese N."/>
            <person name="Submissions S."/>
        </authorList>
    </citation>
    <scope>NUCLEOTIDE SEQUENCE [LARGE SCALE GENOMIC DNA]</scope>
    <source>
        <strain evidence="2">DSM 18095</strain>
    </source>
</reference>
<dbReference type="AlphaFoldDB" id="A0A1M4Z275"/>
<evidence type="ECO:0000313" key="1">
    <source>
        <dbReference type="EMBL" id="SHF12141.1"/>
    </source>
</evidence>
<name>A0A1M4Z275_9FIRM</name>
<dbReference type="EMBL" id="FQTY01000021">
    <property type="protein sequence ID" value="SHF12141.1"/>
    <property type="molecule type" value="Genomic_DNA"/>
</dbReference>
<dbReference type="InterPro" id="IPR035093">
    <property type="entry name" value="RelE/ParE_toxin_dom_sf"/>
</dbReference>
<dbReference type="GeneID" id="90994563"/>
<protein>
    <submittedName>
        <fullName evidence="1">Proteic killer suppression protein</fullName>
    </submittedName>
</protein>
<keyword evidence="2" id="KW-1185">Reference proteome</keyword>
<dbReference type="RefSeq" id="WP_072977558.1">
    <property type="nucleotide sequence ID" value="NZ_FQTY01000021.1"/>
</dbReference>
<accession>A0A1M4Z275</accession>
<dbReference type="Proteomes" id="UP000184114">
    <property type="component" value="Unassembled WGS sequence"/>
</dbReference>
<dbReference type="STRING" id="1123404.SAMN02745784_02874"/>